<dbReference type="AlphaFoldDB" id="A0A423VZN9"/>
<accession>A0A423VZN9</accession>
<evidence type="ECO:0000313" key="3">
    <source>
        <dbReference type="Proteomes" id="UP000284375"/>
    </source>
</evidence>
<sequence>MAQMTTEAFSKLGCFLLTLPSAKTRVSCSRWLSEASECKLSTSASCPLSFTKARKPPAQRYTRAATENIRPTSKRPCWLSIPSEPRPCPRPYWNMALKPTPENRKPNISQTARRLKTRPADWWPTVLESTARHRHGTPVPKVRVKRPSSESLGSGAKEKRVWPATRKNADMRARIKSRSLLARLESITLLATGAGEQEDNIAVLEQIEDGDNGIADTRPSGWRLEGLGGEPPDSSREGCSGIRNSPNPARSLSVGV</sequence>
<evidence type="ECO:0000313" key="2">
    <source>
        <dbReference type="EMBL" id="ROV96463.1"/>
    </source>
</evidence>
<dbReference type="Proteomes" id="UP000284375">
    <property type="component" value="Unassembled WGS sequence"/>
</dbReference>
<organism evidence="2 3">
    <name type="scientific">Cytospora chrysosperma</name>
    <name type="common">Cytospora canker fungus</name>
    <name type="synonym">Sphaeria chrysosperma</name>
    <dbReference type="NCBI Taxonomy" id="252740"/>
    <lineage>
        <taxon>Eukaryota</taxon>
        <taxon>Fungi</taxon>
        <taxon>Dikarya</taxon>
        <taxon>Ascomycota</taxon>
        <taxon>Pezizomycotina</taxon>
        <taxon>Sordariomycetes</taxon>
        <taxon>Sordariomycetidae</taxon>
        <taxon>Diaporthales</taxon>
        <taxon>Cytosporaceae</taxon>
        <taxon>Cytospora</taxon>
    </lineage>
</organism>
<feature type="region of interest" description="Disordered" evidence="1">
    <location>
        <begin position="96"/>
        <end position="115"/>
    </location>
</feature>
<feature type="compositionally biased region" description="Basic residues" evidence="1">
    <location>
        <begin position="134"/>
        <end position="146"/>
    </location>
</feature>
<reference evidence="2 3" key="1">
    <citation type="submission" date="2015-09" db="EMBL/GenBank/DDBJ databases">
        <title>Host preference determinants of Valsa canker pathogens revealed by comparative genomics.</title>
        <authorList>
            <person name="Yin Z."/>
            <person name="Huang L."/>
        </authorList>
    </citation>
    <scope>NUCLEOTIDE SEQUENCE [LARGE SCALE GENOMIC DNA]</scope>
    <source>
        <strain evidence="2 3">YSFL</strain>
    </source>
</reference>
<comment type="caution">
    <text evidence="2">The sequence shown here is derived from an EMBL/GenBank/DDBJ whole genome shotgun (WGS) entry which is preliminary data.</text>
</comment>
<name>A0A423VZN9_CYTCH</name>
<evidence type="ECO:0000256" key="1">
    <source>
        <dbReference type="SAM" id="MobiDB-lite"/>
    </source>
</evidence>
<feature type="region of interest" description="Disordered" evidence="1">
    <location>
        <begin position="134"/>
        <end position="163"/>
    </location>
</feature>
<protein>
    <submittedName>
        <fullName evidence="2">Uncharacterized protein</fullName>
    </submittedName>
</protein>
<proteinExistence type="predicted"/>
<keyword evidence="3" id="KW-1185">Reference proteome</keyword>
<gene>
    <name evidence="2" type="ORF">VSDG_05397</name>
</gene>
<feature type="region of interest" description="Disordered" evidence="1">
    <location>
        <begin position="211"/>
        <end position="256"/>
    </location>
</feature>
<dbReference type="EMBL" id="LJZO01000020">
    <property type="protein sequence ID" value="ROV96463.1"/>
    <property type="molecule type" value="Genomic_DNA"/>
</dbReference>